<feature type="transmembrane region" description="Helical" evidence="1">
    <location>
        <begin position="192"/>
        <end position="215"/>
    </location>
</feature>
<dbReference type="OrthoDB" id="307287at2157"/>
<feature type="transmembrane region" description="Helical" evidence="1">
    <location>
        <begin position="76"/>
        <end position="94"/>
    </location>
</feature>
<dbReference type="PATRIC" id="fig|1230458.4.peg.1132"/>
<comment type="caution">
    <text evidence="2">The sequence shown here is derived from an EMBL/GenBank/DDBJ whole genome shotgun (WGS) entry which is preliminary data.</text>
</comment>
<keyword evidence="1" id="KW-0812">Transmembrane</keyword>
<protein>
    <recommendedName>
        <fullName evidence="4">DUF2270 domain-containing protein</fullName>
    </recommendedName>
</protein>
<dbReference type="RefSeq" id="WP_006824961.1">
    <property type="nucleotide sequence ID" value="NZ_AOIL01000017.1"/>
</dbReference>
<dbReference type="AlphaFoldDB" id="M0AAR3"/>
<keyword evidence="1" id="KW-0472">Membrane</keyword>
<keyword evidence="3" id="KW-1185">Reference proteome</keyword>
<accession>M0AAR3</accession>
<proteinExistence type="predicted"/>
<evidence type="ECO:0008006" key="4">
    <source>
        <dbReference type="Google" id="ProtNLM"/>
    </source>
</evidence>
<evidence type="ECO:0000313" key="2">
    <source>
        <dbReference type="EMBL" id="ELY94433.1"/>
    </source>
</evidence>
<evidence type="ECO:0000313" key="3">
    <source>
        <dbReference type="Proteomes" id="UP000011648"/>
    </source>
</evidence>
<dbReference type="InterPro" id="IPR014470">
    <property type="entry name" value="UCP01500"/>
</dbReference>
<dbReference type="Pfam" id="PF10028">
    <property type="entry name" value="DUF2270"/>
    <property type="match status" value="1"/>
</dbReference>
<reference evidence="2 3" key="1">
    <citation type="journal article" date="2014" name="PLoS Genet.">
        <title>Phylogenetically driven sequencing of extremely halophilic archaea reveals strategies for static and dynamic osmo-response.</title>
        <authorList>
            <person name="Becker E.A."/>
            <person name="Seitzer P.M."/>
            <person name="Tritt A."/>
            <person name="Larsen D."/>
            <person name="Krusor M."/>
            <person name="Yao A.I."/>
            <person name="Wu D."/>
            <person name="Madern D."/>
            <person name="Eisen J.A."/>
            <person name="Darling A.E."/>
            <person name="Facciotti M.T."/>
        </authorList>
    </citation>
    <scope>NUCLEOTIDE SEQUENCE [LARGE SCALE GENOMIC DNA]</scope>
    <source>
        <strain evidence="2 3">DSM 12281</strain>
    </source>
</reference>
<evidence type="ECO:0000256" key="1">
    <source>
        <dbReference type="SAM" id="Phobius"/>
    </source>
</evidence>
<gene>
    <name evidence="2" type="ORF">C484_05632</name>
</gene>
<dbReference type="Proteomes" id="UP000011648">
    <property type="component" value="Unassembled WGS sequence"/>
</dbReference>
<sequence length="236" mass="26740">MSGDIGDDHTDSSHDELGNEIDTDISTMSAVLGDTYRGELDRETTWRSRLDQTTTWSVTVMAAILTWAFSSADNPHYIILIAVLVVTTFLMIEARRYRDYDVYRSRVRLIQQNLIADALDPASELEHEDWRRKLSNDYRTPTMKITLLEALRNRLRRIYLALLLVLLLAWIFRITAFATGDGFLTVASVGTLSGTVVTGLVGVFYSLVLVVSLWPREREAMGEFRGGDAGEWKETQ</sequence>
<dbReference type="EMBL" id="AOIL01000017">
    <property type="protein sequence ID" value="ELY94433.1"/>
    <property type="molecule type" value="Genomic_DNA"/>
</dbReference>
<name>M0AAR3_9EURY</name>
<organism evidence="2 3">
    <name type="scientific">Natrialba taiwanensis DSM 12281</name>
    <dbReference type="NCBI Taxonomy" id="1230458"/>
    <lineage>
        <taxon>Archaea</taxon>
        <taxon>Methanobacteriati</taxon>
        <taxon>Methanobacteriota</taxon>
        <taxon>Stenosarchaea group</taxon>
        <taxon>Halobacteria</taxon>
        <taxon>Halobacteriales</taxon>
        <taxon>Natrialbaceae</taxon>
        <taxon>Natrialba</taxon>
    </lineage>
</organism>
<feature type="transmembrane region" description="Helical" evidence="1">
    <location>
        <begin position="158"/>
        <end position="180"/>
    </location>
</feature>
<keyword evidence="1" id="KW-1133">Transmembrane helix</keyword>